<keyword evidence="7 9" id="KW-1133">Transmembrane helix</keyword>
<protein>
    <submittedName>
        <fullName evidence="10">Alanine:cation symporter family protein</fullName>
    </submittedName>
</protein>
<dbReference type="GO" id="GO:0005283">
    <property type="term" value="F:amino acid:sodium symporter activity"/>
    <property type="evidence" value="ECO:0007669"/>
    <property type="project" value="InterPro"/>
</dbReference>
<dbReference type="NCBIfam" id="TIGR00835">
    <property type="entry name" value="agcS"/>
    <property type="match status" value="1"/>
</dbReference>
<dbReference type="PANTHER" id="PTHR30330:SF1">
    <property type="entry name" value="AMINO-ACID CARRIER PROTEIN ALST"/>
    <property type="match status" value="1"/>
</dbReference>
<feature type="transmembrane region" description="Helical" evidence="9">
    <location>
        <begin position="155"/>
        <end position="173"/>
    </location>
</feature>
<evidence type="ECO:0000256" key="8">
    <source>
        <dbReference type="ARBA" id="ARBA00023136"/>
    </source>
</evidence>
<proteinExistence type="inferred from homology"/>
<organism evidence="10 11">
    <name type="scientific">Mangrovibacillus cuniculi</name>
    <dbReference type="NCBI Taxonomy" id="2593652"/>
    <lineage>
        <taxon>Bacteria</taxon>
        <taxon>Bacillati</taxon>
        <taxon>Bacillota</taxon>
        <taxon>Bacilli</taxon>
        <taxon>Bacillales</taxon>
        <taxon>Bacillaceae</taxon>
        <taxon>Mangrovibacillus</taxon>
    </lineage>
</organism>
<dbReference type="InterPro" id="IPR001463">
    <property type="entry name" value="Na/Ala_symport"/>
</dbReference>
<accession>A0A7S8CAM6</accession>
<evidence type="ECO:0000256" key="5">
    <source>
        <dbReference type="ARBA" id="ARBA00022692"/>
    </source>
</evidence>
<dbReference type="AlphaFoldDB" id="A0A7S8CAM6"/>
<dbReference type="RefSeq" id="WP_239674008.1">
    <property type="nucleotide sequence ID" value="NZ_CP049742.1"/>
</dbReference>
<dbReference type="Pfam" id="PF01235">
    <property type="entry name" value="Na_Ala_symp"/>
    <property type="match status" value="1"/>
</dbReference>
<feature type="transmembrane region" description="Helical" evidence="9">
    <location>
        <begin position="352"/>
        <end position="378"/>
    </location>
</feature>
<dbReference type="KEGG" id="mcui:G8O30_05655"/>
<keyword evidence="5 9" id="KW-0812">Transmembrane</keyword>
<dbReference type="GO" id="GO:0005886">
    <property type="term" value="C:plasma membrane"/>
    <property type="evidence" value="ECO:0007669"/>
    <property type="project" value="UniProtKB-SubCell"/>
</dbReference>
<evidence type="ECO:0000256" key="2">
    <source>
        <dbReference type="ARBA" id="ARBA00009261"/>
    </source>
</evidence>
<dbReference type="Gene3D" id="1.20.1740.10">
    <property type="entry name" value="Amino acid/polyamine transporter I"/>
    <property type="match status" value="1"/>
</dbReference>
<sequence>MFFSSITFAERINNFVNVANDQLWGWVLIYVLIGAGLYFTISTKFVQFRYIKEMFGLLTEKETLSTEGKKTISSFQAFTISAASRVGTGNLAGVATAIAGGGPGAVFWMWIIALIGSASAFIESTLAQIYKVKDDSGAFRGGPAYYMEKGLNKRWLGIIFAVIIMICFGLIFNSIQSNTIALAMEEAAGVQPELVGIVLAVITGIVIFGGIHRIAILSQAIVPVMAIIYILVAIFVLLTNITQIPAMISLIVESAFGLREVVSGGMGAAIMFGIKRGLFSNEAGMGSAPNAAATATVSHPAKQGFIQSLGVFFDTILICSATAFIIILSGVYTNPELDGIQLTQNALGEFVGAVGAPFLAVLIFLFAFSSIVGNYYYGETNLEFIRNNKVALTLYRLAVIGMVYYGTTQPLQSVWNMGDLFMAIMALINILAIVLLGRIAIAALKDYTNQRKQGKNPVFYADSIPNLPNVEAWEKKPTSQK</sequence>
<dbReference type="PANTHER" id="PTHR30330">
    <property type="entry name" value="AGSS FAMILY TRANSPORTER, SODIUM-ALANINE"/>
    <property type="match status" value="1"/>
</dbReference>
<evidence type="ECO:0000313" key="10">
    <source>
        <dbReference type="EMBL" id="QPC46486.1"/>
    </source>
</evidence>
<comment type="subcellular location">
    <subcellularLocation>
        <location evidence="1 9">Cell membrane</location>
        <topology evidence="1 9">Multi-pass membrane protein</topology>
    </subcellularLocation>
</comment>
<dbReference type="Proteomes" id="UP000593626">
    <property type="component" value="Chromosome"/>
</dbReference>
<keyword evidence="6 9" id="KW-0769">Symport</keyword>
<feature type="transmembrane region" description="Helical" evidence="9">
    <location>
        <begin position="390"/>
        <end position="408"/>
    </location>
</feature>
<dbReference type="FunFam" id="1.20.1740.10:FF:000004">
    <property type="entry name" value="Sodium:alanine symporter family protein"/>
    <property type="match status" value="1"/>
</dbReference>
<feature type="transmembrane region" description="Helical" evidence="9">
    <location>
        <begin position="23"/>
        <end position="41"/>
    </location>
</feature>
<name>A0A7S8CAM6_9BACI</name>
<evidence type="ECO:0000256" key="1">
    <source>
        <dbReference type="ARBA" id="ARBA00004651"/>
    </source>
</evidence>
<evidence type="ECO:0000256" key="9">
    <source>
        <dbReference type="RuleBase" id="RU363064"/>
    </source>
</evidence>
<dbReference type="PROSITE" id="PS00873">
    <property type="entry name" value="NA_ALANINE_SYMP"/>
    <property type="match status" value="1"/>
</dbReference>
<evidence type="ECO:0000256" key="3">
    <source>
        <dbReference type="ARBA" id="ARBA00022448"/>
    </source>
</evidence>
<evidence type="ECO:0000256" key="7">
    <source>
        <dbReference type="ARBA" id="ARBA00022989"/>
    </source>
</evidence>
<dbReference type="EMBL" id="CP049742">
    <property type="protein sequence ID" value="QPC46486.1"/>
    <property type="molecule type" value="Genomic_DNA"/>
</dbReference>
<gene>
    <name evidence="10" type="ORF">G8O30_05655</name>
</gene>
<keyword evidence="3 9" id="KW-0813">Transport</keyword>
<evidence type="ECO:0000256" key="6">
    <source>
        <dbReference type="ARBA" id="ARBA00022847"/>
    </source>
</evidence>
<keyword evidence="4 9" id="KW-1003">Cell membrane</keyword>
<dbReference type="PRINTS" id="PR00175">
    <property type="entry name" value="NAALASMPORT"/>
</dbReference>
<keyword evidence="8 9" id="KW-0472">Membrane</keyword>
<reference evidence="10 11" key="1">
    <citation type="submission" date="2019-07" db="EMBL/GenBank/DDBJ databases">
        <title>Genome sequence of 2 isolates from Red Sea Mangroves.</title>
        <authorList>
            <person name="Sefrji F."/>
            <person name="Michoud G."/>
            <person name="Merlino G."/>
            <person name="Daffonchio D."/>
        </authorList>
    </citation>
    <scope>NUCLEOTIDE SEQUENCE [LARGE SCALE GENOMIC DNA]</scope>
    <source>
        <strain evidence="10 11">R1DC41</strain>
    </source>
</reference>
<feature type="transmembrane region" description="Helical" evidence="9">
    <location>
        <begin position="194"/>
        <end position="214"/>
    </location>
</feature>
<evidence type="ECO:0000256" key="4">
    <source>
        <dbReference type="ARBA" id="ARBA00022475"/>
    </source>
</evidence>
<feature type="transmembrane region" description="Helical" evidence="9">
    <location>
        <begin position="220"/>
        <end position="241"/>
    </location>
</feature>
<feature type="transmembrane region" description="Helical" evidence="9">
    <location>
        <begin position="420"/>
        <end position="444"/>
    </location>
</feature>
<evidence type="ECO:0000313" key="11">
    <source>
        <dbReference type="Proteomes" id="UP000593626"/>
    </source>
</evidence>
<feature type="transmembrane region" description="Helical" evidence="9">
    <location>
        <begin position="311"/>
        <end position="332"/>
    </location>
</feature>
<keyword evidence="11" id="KW-1185">Reference proteome</keyword>
<comment type="similarity">
    <text evidence="2 9">Belongs to the alanine or glycine:cation symporter (AGCS) (TC 2.A.25) family.</text>
</comment>